<keyword evidence="1" id="KW-0175">Coiled coil</keyword>
<dbReference type="VEuPathDB" id="FungiDB:I302_04182"/>
<dbReference type="Gene3D" id="1.20.5.490">
    <property type="entry name" value="Single helix bin"/>
    <property type="match status" value="1"/>
</dbReference>
<feature type="coiled-coil region" evidence="1">
    <location>
        <begin position="154"/>
        <end position="181"/>
    </location>
</feature>
<dbReference type="EMBL" id="KI894020">
    <property type="protein sequence ID" value="OCF26496.1"/>
    <property type="molecule type" value="Genomic_DNA"/>
</dbReference>
<evidence type="ECO:0000256" key="2">
    <source>
        <dbReference type="SAM" id="MobiDB-lite"/>
    </source>
</evidence>
<dbReference type="OrthoDB" id="2563251at2759"/>
<proteinExistence type="predicted"/>
<evidence type="ECO:0000313" key="3">
    <source>
        <dbReference type="EMBL" id="OCF26496.1"/>
    </source>
</evidence>
<reference evidence="3" key="2">
    <citation type="submission" date="2014-01" db="EMBL/GenBank/DDBJ databases">
        <title>Evolution of pathogenesis and genome organization in the Tremellales.</title>
        <authorList>
            <person name="Cuomo C."/>
            <person name="Litvintseva A."/>
            <person name="Heitman J."/>
            <person name="Chen Y."/>
            <person name="Sun S."/>
            <person name="Springer D."/>
            <person name="Dromer F."/>
            <person name="Young S."/>
            <person name="Zeng Q."/>
            <person name="Chapman S."/>
            <person name="Gujja S."/>
            <person name="Saif S."/>
            <person name="Birren B."/>
        </authorList>
    </citation>
    <scope>NUCLEOTIDE SEQUENCE</scope>
    <source>
        <strain evidence="3">CBS 10118</strain>
    </source>
</reference>
<dbReference type="AlphaFoldDB" id="A0A1B9G644"/>
<accession>A0A1B9G644</accession>
<name>A0A1B9G644_9TREE</name>
<protein>
    <submittedName>
        <fullName evidence="3">Uncharacterized protein</fullName>
    </submittedName>
</protein>
<sequence length="238" mass="26228">MTNTSSSSNNTTSHKLHNISQTIHATLLSPPAQFLLVCTISGRQWCLSLFSTTKDVTRVWVTEKPLNEVKNDEESIFEAITQGLLHANCGSRRQVDISRLKTIDLHILTPPDPLLYTLTAGDIEEHIPKLLGATYQLLSRPALVAKRNGNPDDIRELKLQLSQKDAEISSLNSRLSSLKATVVRATASDVNKKKVQQSPQKARPLPGASQLQPNQKSLVGNRRKVVEDEFAGSSSDED</sequence>
<organism evidence="3">
    <name type="scientific">Kwoniella bestiolae CBS 10118</name>
    <dbReference type="NCBI Taxonomy" id="1296100"/>
    <lineage>
        <taxon>Eukaryota</taxon>
        <taxon>Fungi</taxon>
        <taxon>Dikarya</taxon>
        <taxon>Basidiomycota</taxon>
        <taxon>Agaricomycotina</taxon>
        <taxon>Tremellomycetes</taxon>
        <taxon>Tremellales</taxon>
        <taxon>Cryptococcaceae</taxon>
        <taxon>Kwoniella</taxon>
    </lineage>
</organism>
<evidence type="ECO:0000256" key="1">
    <source>
        <dbReference type="SAM" id="Coils"/>
    </source>
</evidence>
<feature type="compositionally biased region" description="Polar residues" evidence="2">
    <location>
        <begin position="209"/>
        <end position="218"/>
    </location>
</feature>
<reference evidence="3" key="1">
    <citation type="submission" date="2013-07" db="EMBL/GenBank/DDBJ databases">
        <title>The Genome Sequence of Cryptococcus bestiolae CBS10118.</title>
        <authorList>
            <consortium name="The Broad Institute Genome Sequencing Platform"/>
            <person name="Cuomo C."/>
            <person name="Litvintseva A."/>
            <person name="Chen Y."/>
            <person name="Heitman J."/>
            <person name="Sun S."/>
            <person name="Springer D."/>
            <person name="Dromer F."/>
            <person name="Young S.K."/>
            <person name="Zeng Q."/>
            <person name="Gargeya S."/>
            <person name="Fitzgerald M."/>
            <person name="Abouelleil A."/>
            <person name="Alvarado L."/>
            <person name="Berlin A.M."/>
            <person name="Chapman S.B."/>
            <person name="Dewar J."/>
            <person name="Goldberg J."/>
            <person name="Griggs A."/>
            <person name="Gujja S."/>
            <person name="Hansen M."/>
            <person name="Howarth C."/>
            <person name="Imamovic A."/>
            <person name="Larimer J."/>
            <person name="McCowan C."/>
            <person name="Murphy C."/>
            <person name="Pearson M."/>
            <person name="Priest M."/>
            <person name="Roberts A."/>
            <person name="Saif S."/>
            <person name="Shea T."/>
            <person name="Sykes S."/>
            <person name="Wortman J."/>
            <person name="Nusbaum C."/>
            <person name="Birren B."/>
        </authorList>
    </citation>
    <scope>NUCLEOTIDE SEQUENCE [LARGE SCALE GENOMIC DNA]</scope>
    <source>
        <strain evidence="3">CBS 10118</strain>
    </source>
</reference>
<feature type="region of interest" description="Disordered" evidence="2">
    <location>
        <begin position="188"/>
        <end position="238"/>
    </location>
</feature>
<gene>
    <name evidence="3" type="ORF">I302_04182</name>
</gene>